<gene>
    <name evidence="1" type="ORF">BDK88_0850</name>
</gene>
<proteinExistence type="predicted"/>
<reference evidence="1 2" key="1">
    <citation type="submission" date="2019-02" db="EMBL/GenBank/DDBJ databases">
        <title>Genomic Encyclopedia of Archaeal and Bacterial Type Strains, Phase II (KMG-II): from individual species to whole genera.</title>
        <authorList>
            <person name="Goeker M."/>
        </authorList>
    </citation>
    <scope>NUCLEOTIDE SEQUENCE [LARGE SCALE GENOMIC DNA]</scope>
    <source>
        <strain evidence="1 2">DSM 18328</strain>
    </source>
</reference>
<evidence type="ECO:0000313" key="1">
    <source>
        <dbReference type="EMBL" id="RZV11960.1"/>
    </source>
</evidence>
<protein>
    <recommendedName>
        <fullName evidence="3">HNH endonuclease</fullName>
    </recommendedName>
</protein>
<name>A0A482YFU6_9EURY</name>
<dbReference type="InterPro" id="IPR041025">
    <property type="entry name" value="HNH_repeat"/>
</dbReference>
<sequence length="223" mass="25734">MSIRARVVEFASIGREFIHDNAVNGGVTTDEECLEALREAADRLGESPTKAQYEELGLRPASATIMEQLGGWNAAKERAGLETFDRSATGDQPVQPKPQWVDIPDDLEWEDLTGQQRWYYKNREKRIERKDRRRAEIRRWLYAYKDRHCECARCDEARPPCLDFHHPDEKEHSIATMVVNGHSKASIREEIERCIVLCANCHRLEHADPPDCGSERLQPDNHK</sequence>
<organism evidence="1 2">
    <name type="scientific">Natrinema hispanicum</name>
    <dbReference type="NCBI Taxonomy" id="392421"/>
    <lineage>
        <taxon>Archaea</taxon>
        <taxon>Methanobacteriati</taxon>
        <taxon>Methanobacteriota</taxon>
        <taxon>Stenosarchaea group</taxon>
        <taxon>Halobacteria</taxon>
        <taxon>Halobacteriales</taxon>
        <taxon>Natrialbaceae</taxon>
        <taxon>Natrinema</taxon>
    </lineage>
</organism>
<accession>A0A482YFU6</accession>
<dbReference type="AlphaFoldDB" id="A0A482YFU6"/>
<dbReference type="Pfam" id="PF18780">
    <property type="entry name" value="HNH_repeat"/>
    <property type="match status" value="1"/>
</dbReference>
<evidence type="ECO:0008006" key="3">
    <source>
        <dbReference type="Google" id="ProtNLM"/>
    </source>
</evidence>
<dbReference type="Proteomes" id="UP000291097">
    <property type="component" value="Unassembled WGS sequence"/>
</dbReference>
<evidence type="ECO:0000313" key="2">
    <source>
        <dbReference type="Proteomes" id="UP000291097"/>
    </source>
</evidence>
<dbReference type="EMBL" id="SHMP01000003">
    <property type="protein sequence ID" value="RZV11960.1"/>
    <property type="molecule type" value="Genomic_DNA"/>
</dbReference>
<comment type="caution">
    <text evidence="1">The sequence shown here is derived from an EMBL/GenBank/DDBJ whole genome shotgun (WGS) entry which is preliminary data.</text>
</comment>